<evidence type="ECO:0000256" key="1">
    <source>
        <dbReference type="ARBA" id="ARBA00004651"/>
    </source>
</evidence>
<feature type="region of interest" description="Disordered" evidence="7">
    <location>
        <begin position="461"/>
        <end position="493"/>
    </location>
</feature>
<comment type="caution">
    <text evidence="10">The sequence shown here is derived from an EMBL/GenBank/DDBJ whole genome shotgun (WGS) entry which is preliminary data.</text>
</comment>
<feature type="transmembrane region" description="Helical" evidence="8">
    <location>
        <begin position="426"/>
        <end position="449"/>
    </location>
</feature>
<feature type="transmembrane region" description="Helical" evidence="8">
    <location>
        <begin position="152"/>
        <end position="175"/>
    </location>
</feature>
<feature type="transmembrane region" description="Helical" evidence="8">
    <location>
        <begin position="125"/>
        <end position="146"/>
    </location>
</feature>
<dbReference type="Gene3D" id="1.20.1250.20">
    <property type="entry name" value="MFS general substrate transporter like domains"/>
    <property type="match status" value="1"/>
</dbReference>
<feature type="transmembrane region" description="Helical" evidence="8">
    <location>
        <begin position="187"/>
        <end position="206"/>
    </location>
</feature>
<dbReference type="Pfam" id="PF07690">
    <property type="entry name" value="MFS_1"/>
    <property type="match status" value="1"/>
</dbReference>
<evidence type="ECO:0000256" key="6">
    <source>
        <dbReference type="ARBA" id="ARBA00023136"/>
    </source>
</evidence>
<dbReference type="InterPro" id="IPR020846">
    <property type="entry name" value="MFS_dom"/>
</dbReference>
<dbReference type="PANTHER" id="PTHR42718:SF46">
    <property type="entry name" value="BLR6921 PROTEIN"/>
    <property type="match status" value="1"/>
</dbReference>
<accession>A0A9X2IFA8</accession>
<feature type="transmembrane region" description="Helical" evidence="8">
    <location>
        <begin position="323"/>
        <end position="341"/>
    </location>
</feature>
<dbReference type="GO" id="GO:0022857">
    <property type="term" value="F:transmembrane transporter activity"/>
    <property type="evidence" value="ECO:0007669"/>
    <property type="project" value="InterPro"/>
</dbReference>
<keyword evidence="5 8" id="KW-1133">Transmembrane helix</keyword>
<feature type="transmembrane region" description="Helical" evidence="8">
    <location>
        <begin position="255"/>
        <end position="278"/>
    </location>
</feature>
<evidence type="ECO:0000256" key="3">
    <source>
        <dbReference type="ARBA" id="ARBA00022475"/>
    </source>
</evidence>
<gene>
    <name evidence="10" type="ORF">M8330_12665</name>
</gene>
<evidence type="ECO:0000256" key="4">
    <source>
        <dbReference type="ARBA" id="ARBA00022692"/>
    </source>
</evidence>
<dbReference type="RefSeq" id="WP_250827625.1">
    <property type="nucleotide sequence ID" value="NZ_JAMOIL010000015.1"/>
</dbReference>
<evidence type="ECO:0000259" key="9">
    <source>
        <dbReference type="PROSITE" id="PS50850"/>
    </source>
</evidence>
<evidence type="ECO:0000256" key="7">
    <source>
        <dbReference type="SAM" id="MobiDB-lite"/>
    </source>
</evidence>
<feature type="compositionally biased region" description="Low complexity" evidence="7">
    <location>
        <begin position="461"/>
        <end position="477"/>
    </location>
</feature>
<feature type="transmembrane region" description="Helical" evidence="8">
    <location>
        <begin position="95"/>
        <end position="113"/>
    </location>
</feature>
<feature type="transmembrane region" description="Helical" evidence="8">
    <location>
        <begin position="290"/>
        <end position="311"/>
    </location>
</feature>
<keyword evidence="2" id="KW-0813">Transport</keyword>
<name>A0A9X2IFA8_9ACTN</name>
<keyword evidence="11" id="KW-1185">Reference proteome</keyword>
<feature type="transmembrane region" description="Helical" evidence="8">
    <location>
        <begin position="31"/>
        <end position="54"/>
    </location>
</feature>
<sequence length="493" mass="50072">MTVTTLGSLLMFLNSSSVSVALPAISSEMGVTTVLADWVLLGYMLSLTAGVLVFSRLGDLHGRRHLYIGGLVVMIVASLLAALSGNIWVLVVLRVLQGLAAAAIIPNANAIISDAFESDRLALGLSVNIMMASAAMILGPVVGGWLLELFGWRSIFVVNVPFGLVAVGLALAVLRRDARTPQAGERLDVRGAVLAAVALVVLILALKRFSGAGSALSALGLLALGAVLLAVFVAHVRRVPSPLVDVAVMTDRSRALAYATAFLMSFPQSGAMLLVVLYQQIVRGTSAVDAGIAVAVLAGAIVVTSPLAGWLARTFAPRSVSSAGCAMSALGYVALAVAVGGDAPGVLFYGGLVLVGAGNGVFTAPNTAAIMAELPAWRRGIANGVRSVMFNSAQTMGTAVALVLVTVGLSAAGHDTYDVVATDDTVVAGFRVACLLLVLSAVAATLTSLARGGAWLVQRPAAGAPAPSSTPSPLDAPNDAVVDPIIDPDGARA</sequence>
<keyword evidence="3" id="KW-1003">Cell membrane</keyword>
<dbReference type="Gene3D" id="1.20.1720.10">
    <property type="entry name" value="Multidrug resistance protein D"/>
    <property type="match status" value="1"/>
</dbReference>
<dbReference type="SUPFAM" id="SSF103473">
    <property type="entry name" value="MFS general substrate transporter"/>
    <property type="match status" value="1"/>
</dbReference>
<evidence type="ECO:0000256" key="2">
    <source>
        <dbReference type="ARBA" id="ARBA00022448"/>
    </source>
</evidence>
<dbReference type="EMBL" id="JAMOIL010000015">
    <property type="protein sequence ID" value="MCM0621142.1"/>
    <property type="molecule type" value="Genomic_DNA"/>
</dbReference>
<keyword evidence="4 8" id="KW-0812">Transmembrane</keyword>
<dbReference type="AlphaFoldDB" id="A0A9X2IFA8"/>
<evidence type="ECO:0000313" key="11">
    <source>
        <dbReference type="Proteomes" id="UP001139485"/>
    </source>
</evidence>
<feature type="transmembrane region" description="Helical" evidence="8">
    <location>
        <begin position="66"/>
        <end position="89"/>
    </location>
</feature>
<reference evidence="10" key="1">
    <citation type="submission" date="2022-05" db="EMBL/GenBank/DDBJ databases">
        <authorList>
            <person name="Tuo L."/>
        </authorList>
    </citation>
    <scope>NUCLEOTIDE SEQUENCE</scope>
    <source>
        <strain evidence="10">BSK12Z-4</strain>
    </source>
</reference>
<dbReference type="InterPro" id="IPR036259">
    <property type="entry name" value="MFS_trans_sf"/>
</dbReference>
<dbReference type="GO" id="GO:0005886">
    <property type="term" value="C:plasma membrane"/>
    <property type="evidence" value="ECO:0007669"/>
    <property type="project" value="UniProtKB-SubCell"/>
</dbReference>
<dbReference type="PROSITE" id="PS50850">
    <property type="entry name" value="MFS"/>
    <property type="match status" value="1"/>
</dbReference>
<comment type="subcellular location">
    <subcellularLocation>
        <location evidence="1">Cell membrane</location>
        <topology evidence="1">Multi-pass membrane protein</topology>
    </subcellularLocation>
</comment>
<feature type="transmembrane region" description="Helical" evidence="8">
    <location>
        <begin position="393"/>
        <end position="414"/>
    </location>
</feature>
<evidence type="ECO:0000313" key="10">
    <source>
        <dbReference type="EMBL" id="MCM0621142.1"/>
    </source>
</evidence>
<feature type="transmembrane region" description="Helical" evidence="8">
    <location>
        <begin position="212"/>
        <end position="234"/>
    </location>
</feature>
<feature type="transmembrane region" description="Helical" evidence="8">
    <location>
        <begin position="347"/>
        <end position="372"/>
    </location>
</feature>
<feature type="domain" description="Major facilitator superfamily (MFS) profile" evidence="9">
    <location>
        <begin position="1"/>
        <end position="452"/>
    </location>
</feature>
<dbReference type="Proteomes" id="UP001139485">
    <property type="component" value="Unassembled WGS sequence"/>
</dbReference>
<evidence type="ECO:0000256" key="8">
    <source>
        <dbReference type="SAM" id="Phobius"/>
    </source>
</evidence>
<proteinExistence type="predicted"/>
<evidence type="ECO:0000256" key="5">
    <source>
        <dbReference type="ARBA" id="ARBA00022989"/>
    </source>
</evidence>
<protein>
    <submittedName>
        <fullName evidence="10">MFS transporter</fullName>
    </submittedName>
</protein>
<dbReference type="PANTHER" id="PTHR42718">
    <property type="entry name" value="MAJOR FACILITATOR SUPERFAMILY MULTIDRUG TRANSPORTER MFSC"/>
    <property type="match status" value="1"/>
</dbReference>
<keyword evidence="6 8" id="KW-0472">Membrane</keyword>
<organism evidence="10 11">
    <name type="scientific">Nocardioides bruguierae</name>
    <dbReference type="NCBI Taxonomy" id="2945102"/>
    <lineage>
        <taxon>Bacteria</taxon>
        <taxon>Bacillati</taxon>
        <taxon>Actinomycetota</taxon>
        <taxon>Actinomycetes</taxon>
        <taxon>Propionibacteriales</taxon>
        <taxon>Nocardioidaceae</taxon>
        <taxon>Nocardioides</taxon>
    </lineage>
</organism>
<dbReference type="InterPro" id="IPR011701">
    <property type="entry name" value="MFS"/>
</dbReference>
<dbReference type="CDD" id="cd17321">
    <property type="entry name" value="MFS_MMR_MDR_like"/>
    <property type="match status" value="1"/>
</dbReference>